<feature type="transmembrane region" description="Helical" evidence="11">
    <location>
        <begin position="99"/>
        <end position="117"/>
    </location>
</feature>
<organism evidence="14">
    <name type="scientific">Rhodanobacter sp. IGA1.0</name>
    <dbReference type="NCBI Taxonomy" id="3158582"/>
    <lineage>
        <taxon>Bacteria</taxon>
        <taxon>Pseudomonadati</taxon>
        <taxon>Pseudomonadota</taxon>
        <taxon>Gammaproteobacteria</taxon>
        <taxon>Lysobacterales</taxon>
        <taxon>Rhodanobacteraceae</taxon>
        <taxon>Rhodanobacter</taxon>
    </lineage>
</organism>
<evidence type="ECO:0000256" key="9">
    <source>
        <dbReference type="ARBA" id="ARBA00023201"/>
    </source>
</evidence>
<name>A0AAU7QQ37_9GAMM</name>
<keyword evidence="3" id="KW-0050">Antiport</keyword>
<reference evidence="14" key="1">
    <citation type="submission" date="2024-06" db="EMBL/GenBank/DDBJ databases">
        <authorList>
            <person name="Sun Y."/>
        </authorList>
    </citation>
    <scope>NUCLEOTIDE SEQUENCE</scope>
    <source>
        <strain evidence="14">IGA1.0</strain>
    </source>
</reference>
<feature type="chain" id="PRO_5043761732" evidence="12">
    <location>
        <begin position="19"/>
        <end position="463"/>
    </location>
</feature>
<dbReference type="InterPro" id="IPR045016">
    <property type="entry name" value="NhaD-like"/>
</dbReference>
<proteinExistence type="inferred from homology"/>
<feature type="transmembrane region" description="Helical" evidence="11">
    <location>
        <begin position="129"/>
        <end position="150"/>
    </location>
</feature>
<keyword evidence="4 11" id="KW-0812">Transmembrane</keyword>
<keyword evidence="2" id="KW-0813">Transport</keyword>
<feature type="transmembrane region" description="Helical" evidence="11">
    <location>
        <begin position="218"/>
        <end position="239"/>
    </location>
</feature>
<dbReference type="GO" id="GO:0015297">
    <property type="term" value="F:antiporter activity"/>
    <property type="evidence" value="ECO:0007669"/>
    <property type="project" value="UniProtKB-KW"/>
</dbReference>
<feature type="transmembrane region" description="Helical" evidence="11">
    <location>
        <begin position="371"/>
        <end position="388"/>
    </location>
</feature>
<dbReference type="NCBIfam" id="NF038006">
    <property type="entry name" value="NhaD_1"/>
    <property type="match status" value="1"/>
</dbReference>
<feature type="transmembrane region" description="Helical" evidence="11">
    <location>
        <begin position="34"/>
        <end position="51"/>
    </location>
</feature>
<dbReference type="InterPro" id="IPR004680">
    <property type="entry name" value="Cit_transptr-like_dom"/>
</dbReference>
<feature type="transmembrane region" description="Helical" evidence="11">
    <location>
        <begin position="156"/>
        <end position="173"/>
    </location>
</feature>
<dbReference type="GO" id="GO:0016020">
    <property type="term" value="C:membrane"/>
    <property type="evidence" value="ECO:0007669"/>
    <property type="project" value="UniProtKB-SubCell"/>
</dbReference>
<keyword evidence="9" id="KW-0739">Sodium transport</keyword>
<evidence type="ECO:0000256" key="1">
    <source>
        <dbReference type="ARBA" id="ARBA00004141"/>
    </source>
</evidence>
<feature type="transmembrane region" description="Helical" evidence="11">
    <location>
        <begin position="279"/>
        <end position="297"/>
    </location>
</feature>
<evidence type="ECO:0000256" key="11">
    <source>
        <dbReference type="SAM" id="Phobius"/>
    </source>
</evidence>
<protein>
    <submittedName>
        <fullName evidence="14">Sodium:proton antiporter NhaD</fullName>
    </submittedName>
</protein>
<sequence length="463" mass="50012">MRWFAALALLSASTPLMATETGAGVNFQLVAHPIGWVALALFVLAYMAVILEERIHIAKSKPVMLAAALIWGMISWHNGGTGTDANLTREAFEAMFLEYAEIFFFLVVAMTYVTAMGERGVFEALRSQLIRYGFSYRSLFWITGLLAFLISPVLDNLTTALVMSAVILAVGAGNARFITLAMINLVVAANAGGAWSAFGDITTLMVWQANKAQFFDFFRLFFPAVVNWLVPALIMFVALPKGRPASTESHGRIKHGGISICLTFALTIAITVIGRQWLGMPAAYGMLTGLALLNLLASRIDYRQRHYALAHGAEEQGYSIFRIIANAEWDTLLFFYGVFACVGGLAALGYLELASTKLYGNLGPTTANAAMGVLSSVVDNIPIMFAVIKMNPPMDASQWLLITLTAGVGGSLLSVGSAAGVALMGAARGQYTFMSHLRWSWAIALGYAASIALHLWLARFVFG</sequence>
<dbReference type="EMBL" id="CP157948">
    <property type="protein sequence ID" value="XBS91636.1"/>
    <property type="molecule type" value="Genomic_DNA"/>
</dbReference>
<evidence type="ECO:0000256" key="7">
    <source>
        <dbReference type="ARBA" id="ARBA00023065"/>
    </source>
</evidence>
<evidence type="ECO:0000256" key="5">
    <source>
        <dbReference type="ARBA" id="ARBA00022989"/>
    </source>
</evidence>
<evidence type="ECO:0000256" key="2">
    <source>
        <dbReference type="ARBA" id="ARBA00022448"/>
    </source>
</evidence>
<keyword evidence="5 11" id="KW-1133">Transmembrane helix</keyword>
<feature type="signal peptide" evidence="12">
    <location>
        <begin position="1"/>
        <end position="18"/>
    </location>
</feature>
<dbReference type="RefSeq" id="WP_007808794.1">
    <property type="nucleotide sequence ID" value="NZ_CP157948.1"/>
</dbReference>
<feature type="transmembrane region" description="Helical" evidence="11">
    <location>
        <begin position="63"/>
        <end position="79"/>
    </location>
</feature>
<evidence type="ECO:0000313" key="14">
    <source>
        <dbReference type="EMBL" id="XBS91636.1"/>
    </source>
</evidence>
<feature type="transmembrane region" description="Helical" evidence="11">
    <location>
        <begin position="332"/>
        <end position="351"/>
    </location>
</feature>
<keyword evidence="6" id="KW-0915">Sodium</keyword>
<dbReference type="AlphaFoldDB" id="A0AAU7QQ37"/>
<comment type="subcellular location">
    <subcellularLocation>
        <location evidence="1">Membrane</location>
        <topology evidence="1">Multi-pass membrane protein</topology>
    </subcellularLocation>
</comment>
<dbReference type="PANTHER" id="PTHR43269">
    <property type="entry name" value="SODIUM/PROTON ANTIPORTER 1-RELATED"/>
    <property type="match status" value="1"/>
</dbReference>
<evidence type="ECO:0000256" key="10">
    <source>
        <dbReference type="ARBA" id="ARBA00025753"/>
    </source>
</evidence>
<evidence type="ECO:0000256" key="12">
    <source>
        <dbReference type="SAM" id="SignalP"/>
    </source>
</evidence>
<evidence type="ECO:0000256" key="6">
    <source>
        <dbReference type="ARBA" id="ARBA00023053"/>
    </source>
</evidence>
<keyword evidence="12" id="KW-0732">Signal</keyword>
<evidence type="ECO:0000256" key="8">
    <source>
        <dbReference type="ARBA" id="ARBA00023136"/>
    </source>
</evidence>
<feature type="transmembrane region" description="Helical" evidence="11">
    <location>
        <begin position="251"/>
        <end position="273"/>
    </location>
</feature>
<feature type="transmembrane region" description="Helical" evidence="11">
    <location>
        <begin position="439"/>
        <end position="462"/>
    </location>
</feature>
<accession>A0AAU7QQ37</accession>
<evidence type="ECO:0000256" key="3">
    <source>
        <dbReference type="ARBA" id="ARBA00022449"/>
    </source>
</evidence>
<gene>
    <name evidence="14" type="primary">nhaD</name>
    <name evidence="14" type="ORF">ABNK63_08430</name>
</gene>
<comment type="similarity">
    <text evidence="10">Belongs to the NhaD Na(+)/H(+) (TC 2.A.62) antiporter family.</text>
</comment>
<dbReference type="PANTHER" id="PTHR43269:SF2">
    <property type="entry name" value="SODIUM_PROTON ANTIPORTER 1-RELATED"/>
    <property type="match status" value="1"/>
</dbReference>
<dbReference type="GO" id="GO:0006814">
    <property type="term" value="P:sodium ion transport"/>
    <property type="evidence" value="ECO:0007669"/>
    <property type="project" value="UniProtKB-KW"/>
</dbReference>
<feature type="transmembrane region" description="Helical" evidence="11">
    <location>
        <begin position="400"/>
        <end position="427"/>
    </location>
</feature>
<evidence type="ECO:0000256" key="4">
    <source>
        <dbReference type="ARBA" id="ARBA00022692"/>
    </source>
</evidence>
<dbReference type="Pfam" id="PF03600">
    <property type="entry name" value="CitMHS"/>
    <property type="match status" value="1"/>
</dbReference>
<feature type="transmembrane region" description="Helical" evidence="11">
    <location>
        <begin position="180"/>
        <end position="198"/>
    </location>
</feature>
<keyword evidence="7" id="KW-0406">Ion transport</keyword>
<feature type="domain" description="Citrate transporter-like" evidence="13">
    <location>
        <begin position="46"/>
        <end position="407"/>
    </location>
</feature>
<evidence type="ECO:0000259" key="13">
    <source>
        <dbReference type="Pfam" id="PF03600"/>
    </source>
</evidence>
<keyword evidence="8 11" id="KW-0472">Membrane</keyword>